<evidence type="ECO:0000256" key="1">
    <source>
        <dbReference type="SAM" id="Phobius"/>
    </source>
</evidence>
<organism evidence="2 3">
    <name type="scientific">Blastococcus carthaginiensis</name>
    <dbReference type="NCBI Taxonomy" id="3050034"/>
    <lineage>
        <taxon>Bacteria</taxon>
        <taxon>Bacillati</taxon>
        <taxon>Actinomycetota</taxon>
        <taxon>Actinomycetes</taxon>
        <taxon>Geodermatophilales</taxon>
        <taxon>Geodermatophilaceae</taxon>
        <taxon>Blastococcus</taxon>
    </lineage>
</organism>
<reference evidence="3" key="1">
    <citation type="submission" date="2023-05" db="EMBL/GenBank/DDBJ databases">
        <title>Draft genome of Pseudofrankia sp. BMG5.37.</title>
        <authorList>
            <person name="Gtari M."/>
            <person name="Ghodhbane F."/>
            <person name="Sbissi I."/>
        </authorList>
    </citation>
    <scope>NUCLEOTIDE SEQUENCE [LARGE SCALE GENOMIC DNA]</scope>
    <source>
        <strain evidence="3">BMG 814</strain>
    </source>
</reference>
<gene>
    <name evidence="2" type="ORF">QOZ88_05810</name>
</gene>
<sequence>MNPELVFDVVGVGLLVVGLGGLAAFLRSDRRARAEIRDLERRIRQAEEASR</sequence>
<feature type="transmembrane region" description="Helical" evidence="1">
    <location>
        <begin position="6"/>
        <end position="26"/>
    </location>
</feature>
<accession>A0ABT9I989</accession>
<proteinExistence type="predicted"/>
<comment type="caution">
    <text evidence="2">The sequence shown here is derived from an EMBL/GenBank/DDBJ whole genome shotgun (WGS) entry which is preliminary data.</text>
</comment>
<dbReference type="RefSeq" id="WP_305998847.1">
    <property type="nucleotide sequence ID" value="NZ_JASNFN010000004.1"/>
</dbReference>
<evidence type="ECO:0000313" key="3">
    <source>
        <dbReference type="Proteomes" id="UP001233673"/>
    </source>
</evidence>
<keyword evidence="1" id="KW-1133">Transmembrane helix</keyword>
<evidence type="ECO:0000313" key="2">
    <source>
        <dbReference type="EMBL" id="MDP5182145.1"/>
    </source>
</evidence>
<dbReference type="Proteomes" id="UP001233673">
    <property type="component" value="Unassembled WGS sequence"/>
</dbReference>
<keyword evidence="3" id="KW-1185">Reference proteome</keyword>
<keyword evidence="1" id="KW-0472">Membrane</keyword>
<protein>
    <submittedName>
        <fullName evidence="2">Uncharacterized protein</fullName>
    </submittedName>
</protein>
<keyword evidence="1" id="KW-0812">Transmembrane</keyword>
<dbReference type="EMBL" id="JASNFN010000004">
    <property type="protein sequence ID" value="MDP5182145.1"/>
    <property type="molecule type" value="Genomic_DNA"/>
</dbReference>
<name>A0ABT9I989_9ACTN</name>